<evidence type="ECO:0000256" key="5">
    <source>
        <dbReference type="ARBA" id="ARBA00022989"/>
    </source>
</evidence>
<name>A0AAW9S6Y2_9BACT</name>
<sequence length="487" mass="53419">MKHQSAIISESTGWIMLFALSVIWILLGIYWGKKAKNMEGFMLAGRNVGLAFGVTTAMATWITSNTTMLAPQLALELGVWGMVAYCTASFGLIMFAPLAKRIRELMPNGFTSGDFIRLRYGKRTWHLFLIISLFYGFTWLISMGMAGGILMNALAGIPYRLGMTIILAVCVTYTLFGGLYAVIGTDFIQSLIILVGIVVVGFGVMNFIDFDLMYDNLLDERPMLVSMLLPASIMAVFNNLLFGIGEIFHSNVWWSRAFAMRKGIGKKAYVMSGLFWLPVPIAAGFIALTTDSLGINITSPDMVGPLVSAHILGEVGAVVVFAVFFCSLASSIDSLLAATSDLITEDIYRKMIRPDASEQHIRKVSSYIIIGLGTLAWLVCLPRISDLATVLFFAGPMVGSTIWPIISGLFWKKASTQGAFWGMLLGSVIGLSAYFYLGWYTASLIGAAVSMITVLIFRQWQPDEFEWESLSEPSITESSLSEPSMSE</sequence>
<feature type="transmembrane region" description="Helical" evidence="8">
    <location>
        <begin position="161"/>
        <end position="183"/>
    </location>
</feature>
<evidence type="ECO:0000256" key="7">
    <source>
        <dbReference type="RuleBase" id="RU362091"/>
    </source>
</evidence>
<feature type="transmembrane region" description="Helical" evidence="8">
    <location>
        <begin position="315"/>
        <end position="343"/>
    </location>
</feature>
<dbReference type="Pfam" id="PF00474">
    <property type="entry name" value="SSF"/>
    <property type="match status" value="1"/>
</dbReference>
<feature type="transmembrane region" description="Helical" evidence="8">
    <location>
        <begin position="390"/>
        <end position="411"/>
    </location>
</feature>
<keyword evidence="5 8" id="KW-1133">Transmembrane helix</keyword>
<dbReference type="PANTHER" id="PTHR46154">
    <property type="match status" value="1"/>
</dbReference>
<feature type="transmembrane region" description="Helical" evidence="8">
    <location>
        <begin position="77"/>
        <end position="99"/>
    </location>
</feature>
<evidence type="ECO:0000313" key="9">
    <source>
        <dbReference type="EMBL" id="MEN7547113.1"/>
    </source>
</evidence>
<accession>A0AAW9S6Y2</accession>
<dbReference type="EMBL" id="JBDKWZ010000002">
    <property type="protein sequence ID" value="MEN7547113.1"/>
    <property type="molecule type" value="Genomic_DNA"/>
</dbReference>
<keyword evidence="6 8" id="KW-0472">Membrane</keyword>
<reference evidence="9 10" key="1">
    <citation type="submission" date="2024-04" db="EMBL/GenBank/DDBJ databases">
        <title>Novel genus in family Flammeovirgaceae.</title>
        <authorList>
            <person name="Nguyen T.H."/>
            <person name="Vuong T.Q."/>
            <person name="Le H."/>
            <person name="Kim S.-G."/>
        </authorList>
    </citation>
    <scope>NUCLEOTIDE SEQUENCE [LARGE SCALE GENOMIC DNA]</scope>
    <source>
        <strain evidence="9 10">JCM 23209</strain>
    </source>
</reference>
<gene>
    <name evidence="9" type="ORF">AAG747_04295</name>
</gene>
<evidence type="ECO:0000313" key="10">
    <source>
        <dbReference type="Proteomes" id="UP001403385"/>
    </source>
</evidence>
<evidence type="ECO:0000256" key="3">
    <source>
        <dbReference type="ARBA" id="ARBA00022448"/>
    </source>
</evidence>
<evidence type="ECO:0000256" key="1">
    <source>
        <dbReference type="ARBA" id="ARBA00004141"/>
    </source>
</evidence>
<dbReference type="PROSITE" id="PS00457">
    <property type="entry name" value="NA_SOLUT_SYMP_2"/>
    <property type="match status" value="1"/>
</dbReference>
<feature type="transmembrane region" description="Helical" evidence="8">
    <location>
        <begin position="364"/>
        <end position="384"/>
    </location>
</feature>
<keyword evidence="3" id="KW-0813">Transport</keyword>
<feature type="transmembrane region" description="Helical" evidence="8">
    <location>
        <begin position="269"/>
        <end position="295"/>
    </location>
</feature>
<comment type="similarity">
    <text evidence="2 7">Belongs to the sodium:solute symporter (SSF) (TC 2.A.21) family.</text>
</comment>
<dbReference type="InterPro" id="IPR038377">
    <property type="entry name" value="Na/Glc_symporter_sf"/>
</dbReference>
<dbReference type="Proteomes" id="UP001403385">
    <property type="component" value="Unassembled WGS sequence"/>
</dbReference>
<dbReference type="GO" id="GO:0015204">
    <property type="term" value="F:urea transmembrane transporter activity"/>
    <property type="evidence" value="ECO:0007669"/>
    <property type="project" value="InterPro"/>
</dbReference>
<dbReference type="InterPro" id="IPR001734">
    <property type="entry name" value="Na/solute_symporter"/>
</dbReference>
<dbReference type="AlphaFoldDB" id="A0AAW9S6Y2"/>
<feature type="transmembrane region" description="Helical" evidence="8">
    <location>
        <begin position="190"/>
        <end position="208"/>
    </location>
</feature>
<dbReference type="PROSITE" id="PS50283">
    <property type="entry name" value="NA_SOLUT_SYMP_3"/>
    <property type="match status" value="1"/>
</dbReference>
<evidence type="ECO:0000256" key="2">
    <source>
        <dbReference type="ARBA" id="ARBA00006434"/>
    </source>
</evidence>
<evidence type="ECO:0000256" key="8">
    <source>
        <dbReference type="SAM" id="Phobius"/>
    </source>
</evidence>
<dbReference type="PANTHER" id="PTHR46154:SF4">
    <property type="entry name" value="UREA ACTIVE TRANSPORTER"/>
    <property type="match status" value="1"/>
</dbReference>
<dbReference type="InterPro" id="IPR018212">
    <property type="entry name" value="Na/solute_symporter_CS"/>
</dbReference>
<dbReference type="Gene3D" id="1.20.1730.10">
    <property type="entry name" value="Sodium/glucose cotransporter"/>
    <property type="match status" value="1"/>
</dbReference>
<dbReference type="InterPro" id="IPR031155">
    <property type="entry name" value="DUR"/>
</dbReference>
<evidence type="ECO:0000256" key="6">
    <source>
        <dbReference type="ARBA" id="ARBA00023136"/>
    </source>
</evidence>
<protein>
    <submittedName>
        <fullName evidence="9">Urea transporter</fullName>
    </submittedName>
</protein>
<dbReference type="PROSITE" id="PS00456">
    <property type="entry name" value="NA_SOLUT_SYMP_1"/>
    <property type="match status" value="1"/>
</dbReference>
<proteinExistence type="inferred from homology"/>
<keyword evidence="4 8" id="KW-0812">Transmembrane</keyword>
<feature type="transmembrane region" description="Helical" evidence="8">
    <location>
        <begin position="228"/>
        <end position="248"/>
    </location>
</feature>
<feature type="transmembrane region" description="Helical" evidence="8">
    <location>
        <begin position="43"/>
        <end position="62"/>
    </location>
</feature>
<feature type="transmembrane region" description="Helical" evidence="8">
    <location>
        <begin position="127"/>
        <end position="155"/>
    </location>
</feature>
<comment type="subcellular location">
    <subcellularLocation>
        <location evidence="1">Membrane</location>
        <topology evidence="1">Multi-pass membrane protein</topology>
    </subcellularLocation>
</comment>
<evidence type="ECO:0000256" key="4">
    <source>
        <dbReference type="ARBA" id="ARBA00022692"/>
    </source>
</evidence>
<comment type="caution">
    <text evidence="9">The sequence shown here is derived from an EMBL/GenBank/DDBJ whole genome shotgun (WGS) entry which is preliminary data.</text>
</comment>
<organism evidence="9 10">
    <name type="scientific">Rapidithrix thailandica</name>
    <dbReference type="NCBI Taxonomy" id="413964"/>
    <lineage>
        <taxon>Bacteria</taxon>
        <taxon>Pseudomonadati</taxon>
        <taxon>Bacteroidota</taxon>
        <taxon>Cytophagia</taxon>
        <taxon>Cytophagales</taxon>
        <taxon>Flammeovirgaceae</taxon>
        <taxon>Rapidithrix</taxon>
    </lineage>
</organism>
<dbReference type="GO" id="GO:0016020">
    <property type="term" value="C:membrane"/>
    <property type="evidence" value="ECO:0007669"/>
    <property type="project" value="UniProtKB-SubCell"/>
</dbReference>
<dbReference type="RefSeq" id="WP_346819900.1">
    <property type="nucleotide sequence ID" value="NZ_JBDKWZ010000002.1"/>
</dbReference>
<feature type="transmembrane region" description="Helical" evidence="8">
    <location>
        <begin position="12"/>
        <end position="31"/>
    </location>
</feature>
<feature type="transmembrane region" description="Helical" evidence="8">
    <location>
        <begin position="418"/>
        <end position="437"/>
    </location>
</feature>
<keyword evidence="10" id="KW-1185">Reference proteome</keyword>